<feature type="domain" description="CBM1" evidence="13">
    <location>
        <begin position="492"/>
        <end position="514"/>
    </location>
</feature>
<dbReference type="SUPFAM" id="SSF57180">
    <property type="entry name" value="Cellulose-binding domain"/>
    <property type="match status" value="1"/>
</dbReference>
<evidence type="ECO:0000256" key="10">
    <source>
        <dbReference type="ARBA" id="ARBA00023326"/>
    </source>
</evidence>
<reference evidence="15" key="2">
    <citation type="submission" date="2015-01" db="EMBL/GenBank/DDBJ databases">
        <title>Evolutionary Origins and Diversification of the Mycorrhizal Mutualists.</title>
        <authorList>
            <consortium name="DOE Joint Genome Institute"/>
            <consortium name="Mycorrhizal Genomics Consortium"/>
            <person name="Kohler A."/>
            <person name="Kuo A."/>
            <person name="Nagy L.G."/>
            <person name="Floudas D."/>
            <person name="Copeland A."/>
            <person name="Barry K.W."/>
            <person name="Cichocki N."/>
            <person name="Veneault-Fourrey C."/>
            <person name="LaButti K."/>
            <person name="Lindquist E.A."/>
            <person name="Lipzen A."/>
            <person name="Lundell T."/>
            <person name="Morin E."/>
            <person name="Murat C."/>
            <person name="Riley R."/>
            <person name="Ohm R."/>
            <person name="Sun H."/>
            <person name="Tunlid A."/>
            <person name="Henrissat B."/>
            <person name="Grigoriev I.V."/>
            <person name="Hibbett D.S."/>
            <person name="Martin F."/>
        </authorList>
    </citation>
    <scope>NUCLEOTIDE SEQUENCE [LARGE SCALE GENOMIC DNA]</scope>
    <source>
        <strain evidence="15">MUT 4182</strain>
    </source>
</reference>
<proteinExistence type="inferred from homology"/>
<dbReference type="CDD" id="cd07999">
    <property type="entry name" value="GH7_CBH_EG"/>
    <property type="match status" value="1"/>
</dbReference>
<dbReference type="GO" id="GO:0030245">
    <property type="term" value="P:cellulose catabolic process"/>
    <property type="evidence" value="ECO:0007669"/>
    <property type="project" value="UniProtKB-KW"/>
</dbReference>
<comment type="similarity">
    <text evidence="2 11">Belongs to the glycosyl hydrolase 7 (cellulase C) family.</text>
</comment>
<dbReference type="EMBL" id="KN823071">
    <property type="protein sequence ID" value="KIO23989.1"/>
    <property type="molecule type" value="Genomic_DNA"/>
</dbReference>
<evidence type="ECO:0000256" key="8">
    <source>
        <dbReference type="ARBA" id="ARBA00023277"/>
    </source>
</evidence>
<evidence type="ECO:0000256" key="2">
    <source>
        <dbReference type="ARBA" id="ARBA00006044"/>
    </source>
</evidence>
<dbReference type="InterPro" id="IPR037019">
    <property type="entry name" value="Glyco_hydro_7_sf"/>
</dbReference>
<dbReference type="GO" id="GO:0005576">
    <property type="term" value="C:extracellular region"/>
    <property type="evidence" value="ECO:0007669"/>
    <property type="project" value="InterPro"/>
</dbReference>
<dbReference type="GO" id="GO:0030248">
    <property type="term" value="F:cellulose binding"/>
    <property type="evidence" value="ECO:0007669"/>
    <property type="project" value="InterPro"/>
</dbReference>
<evidence type="ECO:0000256" key="9">
    <source>
        <dbReference type="ARBA" id="ARBA00023295"/>
    </source>
</evidence>
<dbReference type="HOGENOM" id="CLU_020817_3_2_1"/>
<dbReference type="InterPro" id="IPR035971">
    <property type="entry name" value="CBD_sf"/>
</dbReference>
<dbReference type="OrthoDB" id="3197702at2759"/>
<dbReference type="Proteomes" id="UP000054248">
    <property type="component" value="Unassembled WGS sequence"/>
</dbReference>
<comment type="catalytic activity">
    <reaction evidence="1">
        <text>Endohydrolysis of (1-&gt;4)-beta-D-glucosidic linkages in cellulose, lichenin and cereal beta-D-glucans.</text>
        <dbReference type="EC" id="3.2.1.4"/>
    </reaction>
</comment>
<evidence type="ECO:0000256" key="1">
    <source>
        <dbReference type="ARBA" id="ARBA00000966"/>
    </source>
</evidence>
<dbReference type="Pfam" id="PF00734">
    <property type="entry name" value="CBM_1"/>
    <property type="match status" value="1"/>
</dbReference>
<organism evidence="14 15">
    <name type="scientific">Tulasnella calospora MUT 4182</name>
    <dbReference type="NCBI Taxonomy" id="1051891"/>
    <lineage>
        <taxon>Eukaryota</taxon>
        <taxon>Fungi</taxon>
        <taxon>Dikarya</taxon>
        <taxon>Basidiomycota</taxon>
        <taxon>Agaricomycotina</taxon>
        <taxon>Agaricomycetes</taxon>
        <taxon>Cantharellales</taxon>
        <taxon>Tulasnellaceae</taxon>
        <taxon>Tulasnella</taxon>
    </lineage>
</organism>
<dbReference type="AlphaFoldDB" id="A0A0C3QFF9"/>
<evidence type="ECO:0000313" key="15">
    <source>
        <dbReference type="Proteomes" id="UP000054248"/>
    </source>
</evidence>
<dbReference type="InterPro" id="IPR013320">
    <property type="entry name" value="ConA-like_dom_sf"/>
</dbReference>
<accession>A0A0C3QFF9</accession>
<evidence type="ECO:0000256" key="7">
    <source>
        <dbReference type="ARBA" id="ARBA00023180"/>
    </source>
</evidence>
<evidence type="ECO:0000256" key="5">
    <source>
        <dbReference type="ARBA" id="ARBA00023001"/>
    </source>
</evidence>
<dbReference type="STRING" id="1051891.A0A0C3QFF9"/>
<keyword evidence="7" id="KW-0325">Glycoprotein</keyword>
<evidence type="ECO:0000256" key="11">
    <source>
        <dbReference type="RuleBase" id="RU361164"/>
    </source>
</evidence>
<keyword evidence="4 11" id="KW-0378">Hydrolase</keyword>
<dbReference type="InterPro" id="IPR001722">
    <property type="entry name" value="Glyco_hydro_7"/>
</dbReference>
<keyword evidence="10 11" id="KW-0624">Polysaccharide degradation</keyword>
<reference evidence="14 15" key="1">
    <citation type="submission" date="2014-04" db="EMBL/GenBank/DDBJ databases">
        <authorList>
            <consortium name="DOE Joint Genome Institute"/>
            <person name="Kuo A."/>
            <person name="Girlanda M."/>
            <person name="Perotto S."/>
            <person name="Kohler A."/>
            <person name="Nagy L.G."/>
            <person name="Floudas D."/>
            <person name="Copeland A."/>
            <person name="Barry K.W."/>
            <person name="Cichocki N."/>
            <person name="Veneault-Fourrey C."/>
            <person name="LaButti K."/>
            <person name="Lindquist E.A."/>
            <person name="Lipzen A."/>
            <person name="Lundell T."/>
            <person name="Morin E."/>
            <person name="Murat C."/>
            <person name="Sun H."/>
            <person name="Tunlid A."/>
            <person name="Henrissat B."/>
            <person name="Grigoriev I.V."/>
            <person name="Hibbett D.S."/>
            <person name="Martin F."/>
            <person name="Nordberg H.P."/>
            <person name="Cantor M.N."/>
            <person name="Hua S.X."/>
        </authorList>
    </citation>
    <scope>NUCLEOTIDE SEQUENCE [LARGE SCALE GENOMIC DNA]</scope>
    <source>
        <strain evidence="14 15">MUT 4182</strain>
    </source>
</reference>
<dbReference type="GO" id="GO:0008810">
    <property type="term" value="F:cellulase activity"/>
    <property type="evidence" value="ECO:0007669"/>
    <property type="project" value="UniProtKB-EC"/>
</dbReference>
<dbReference type="SUPFAM" id="SSF49899">
    <property type="entry name" value="Concanavalin A-like lectins/glucanases"/>
    <property type="match status" value="1"/>
</dbReference>
<dbReference type="PANTHER" id="PTHR33753">
    <property type="entry name" value="1,4-BETA-D-GLUCAN CELLOBIOHYDROLASE B"/>
    <property type="match status" value="1"/>
</dbReference>
<evidence type="ECO:0000256" key="4">
    <source>
        <dbReference type="ARBA" id="ARBA00022801"/>
    </source>
</evidence>
<keyword evidence="5 11" id="KW-0136">Cellulose degradation</keyword>
<name>A0A0C3QFF9_9AGAM</name>
<feature type="chain" id="PRO_5002168795" description="Glucanase" evidence="12">
    <location>
        <begin position="19"/>
        <end position="516"/>
    </location>
</feature>
<evidence type="ECO:0000313" key="14">
    <source>
        <dbReference type="EMBL" id="KIO23989.1"/>
    </source>
</evidence>
<protein>
    <recommendedName>
        <fullName evidence="11">Glucanase</fullName>
        <ecNumber evidence="11">3.2.1.-</ecNumber>
    </recommendedName>
</protein>
<evidence type="ECO:0000256" key="6">
    <source>
        <dbReference type="ARBA" id="ARBA00023157"/>
    </source>
</evidence>
<keyword evidence="9 11" id="KW-0326">Glycosidase</keyword>
<dbReference type="PRINTS" id="PR00734">
    <property type="entry name" value="GLHYDRLASE7"/>
</dbReference>
<sequence length="516" mass="54969">MRFFLSATIVSIITTATAQKVGTLLAETPPSLQWYKCVAGGACTSQAGKVVLDAEWRWLHYYQPGYDNCYGPGGWNPTYCPFANPPPCAQNCALDGADYSATYGITTSGNAITLKYVTPSEEINVNSRVFMLSATDNTKYEIWKLLNKELSFDIDVSNLPCGVKGSLYFVEMDADGGKAKYPPNLAGAKYGTGYCDSKCNRNLWINGEANTLGYVGPTDPAYVPWYGSCCGEVDLFEGNEYASAFSAHPCGSITSQTRCHAGSDCSSPDFVPGLCDADGCDWNSYRLGATSFYGLSKTVDTSKKFTVVTQFITSDGTDNGQLVEIKRFYVQNGVVISNNNPTVGGLPANAASIKDNFCLAERNAFGEPDYFTPNGGLTSVGNSLKRGGVLVFGISDDKDRSLQWLDGVWPQDQIPTNPGVKRGSCDAASGNINETRASVPNASVTFSNVRIGVIGSTTSPSTLGTTTTTTTTTTKTVTATTTTTTSGALQTQWGTCGGPTWTGPTVCQAPYTCKCE</sequence>
<dbReference type="PANTHER" id="PTHR33753:SF1">
    <property type="entry name" value="ENDO-BETA-1,4-GLUCANASE CELB"/>
    <property type="match status" value="1"/>
</dbReference>
<evidence type="ECO:0000259" key="13">
    <source>
        <dbReference type="Pfam" id="PF00734"/>
    </source>
</evidence>
<keyword evidence="8" id="KW-0119">Carbohydrate metabolism</keyword>
<evidence type="ECO:0000256" key="12">
    <source>
        <dbReference type="SAM" id="SignalP"/>
    </source>
</evidence>
<evidence type="ECO:0000256" key="3">
    <source>
        <dbReference type="ARBA" id="ARBA00022729"/>
    </source>
</evidence>
<keyword evidence="3 12" id="KW-0732">Signal</keyword>
<dbReference type="InterPro" id="IPR000254">
    <property type="entry name" value="CBD"/>
</dbReference>
<dbReference type="Pfam" id="PF00840">
    <property type="entry name" value="Glyco_hydro_7"/>
    <property type="match status" value="1"/>
</dbReference>
<feature type="signal peptide" evidence="12">
    <location>
        <begin position="1"/>
        <end position="18"/>
    </location>
</feature>
<gene>
    <name evidence="14" type="ORF">M407DRAFT_77469</name>
</gene>
<keyword evidence="6" id="KW-1015">Disulfide bond</keyword>
<dbReference type="Gene3D" id="2.70.100.10">
    <property type="entry name" value="Glycoside hydrolase, family 7, domain"/>
    <property type="match status" value="1"/>
</dbReference>
<keyword evidence="15" id="KW-1185">Reference proteome</keyword>
<dbReference type="EC" id="3.2.1.-" evidence="11"/>